<gene>
    <name evidence="1" type="ORF">FHR82_001387</name>
</gene>
<evidence type="ECO:0000313" key="1">
    <source>
        <dbReference type="EMBL" id="MBB4905170.1"/>
    </source>
</evidence>
<dbReference type="AlphaFoldDB" id="A0A7W7Q1D1"/>
<dbReference type="Proteomes" id="UP000520767">
    <property type="component" value="Unassembled WGS sequence"/>
</dbReference>
<evidence type="ECO:0000313" key="2">
    <source>
        <dbReference type="Proteomes" id="UP000520767"/>
    </source>
</evidence>
<name>A0A7W7Q1D1_9PSEU</name>
<dbReference type="Gene3D" id="3.40.50.720">
    <property type="entry name" value="NAD(P)-binding Rossmann-like Domain"/>
    <property type="match status" value="2"/>
</dbReference>
<reference evidence="1 2" key="1">
    <citation type="submission" date="2020-08" db="EMBL/GenBank/DDBJ databases">
        <title>Genomic Encyclopedia of Type Strains, Phase III (KMG-III): the genomes of soil and plant-associated and newly described type strains.</title>
        <authorList>
            <person name="Whitman W."/>
        </authorList>
    </citation>
    <scope>NUCLEOTIDE SEQUENCE [LARGE SCALE GENOMIC DNA]</scope>
    <source>
        <strain evidence="1 2">CECT 8960</strain>
    </source>
</reference>
<protein>
    <submittedName>
        <fullName evidence="1">Uncharacterized protein YbjT (DUF2867 family)</fullName>
    </submittedName>
</protein>
<accession>A0A7W7Q1D1</accession>
<dbReference type="InterPro" id="IPR036291">
    <property type="entry name" value="NAD(P)-bd_dom_sf"/>
</dbReference>
<proteinExistence type="predicted"/>
<dbReference type="RefSeq" id="WP_225943817.1">
    <property type="nucleotide sequence ID" value="NZ_JACHJQ010000002.1"/>
</dbReference>
<keyword evidence="2" id="KW-1185">Reference proteome</keyword>
<dbReference type="SUPFAM" id="SSF51735">
    <property type="entry name" value="NAD(P)-binding Rossmann-fold domains"/>
    <property type="match status" value="1"/>
</dbReference>
<sequence length="183" mass="19246">MISYGGLVYLITGATGTVGRPLLAELDGHAVRPVTRDPSRLPGAVAEPDVTGVTAVFLHPRAVGLGAADLLVRAKAAGVRRVVVLSAVNVDDPLDEQPSRANGDRDTEVEAAAIGSGLEWVSAVAAAGMVEHGHRPEFVAALMARYERENGRPAHVSGDVENVLGRPARSFAEWVADHAEYVR</sequence>
<organism evidence="1 2">
    <name type="scientific">Actinophytocola algeriensis</name>
    <dbReference type="NCBI Taxonomy" id="1768010"/>
    <lineage>
        <taxon>Bacteria</taxon>
        <taxon>Bacillati</taxon>
        <taxon>Actinomycetota</taxon>
        <taxon>Actinomycetes</taxon>
        <taxon>Pseudonocardiales</taxon>
        <taxon>Pseudonocardiaceae</taxon>
    </lineage>
</organism>
<dbReference type="EMBL" id="JACHJQ010000002">
    <property type="protein sequence ID" value="MBB4905170.1"/>
    <property type="molecule type" value="Genomic_DNA"/>
</dbReference>
<comment type="caution">
    <text evidence="1">The sequence shown here is derived from an EMBL/GenBank/DDBJ whole genome shotgun (WGS) entry which is preliminary data.</text>
</comment>